<keyword evidence="3" id="KW-1185">Reference proteome</keyword>
<protein>
    <submittedName>
        <fullName evidence="2">Uncharacterized protein</fullName>
    </submittedName>
</protein>
<evidence type="ECO:0000313" key="3">
    <source>
        <dbReference type="Proteomes" id="UP001314263"/>
    </source>
</evidence>
<reference evidence="2 3" key="1">
    <citation type="submission" date="2023-10" db="EMBL/GenBank/DDBJ databases">
        <authorList>
            <person name="Maclean D."/>
            <person name="Macfadyen A."/>
        </authorList>
    </citation>
    <scope>NUCLEOTIDE SEQUENCE [LARGE SCALE GENOMIC DNA]</scope>
</reference>
<name>A0AAV1HUS4_9CHLO</name>
<evidence type="ECO:0000256" key="1">
    <source>
        <dbReference type="SAM" id="MobiDB-lite"/>
    </source>
</evidence>
<dbReference type="EMBL" id="CAUYUE010000003">
    <property type="protein sequence ID" value="CAK0750781.1"/>
    <property type="molecule type" value="Genomic_DNA"/>
</dbReference>
<feature type="region of interest" description="Disordered" evidence="1">
    <location>
        <begin position="317"/>
        <end position="355"/>
    </location>
</feature>
<comment type="caution">
    <text evidence="2">The sequence shown here is derived from an EMBL/GenBank/DDBJ whole genome shotgun (WGS) entry which is preliminary data.</text>
</comment>
<sequence length="849" mass="90860">MEPPKAWVDSRDKRKGDASEAVAHRLVYWQMGDPEPPTPCKSPGAAQTPGSRACHSTADYNNQVSKADELRRELAEAKASLKEAEVELQDLEEELHQAQTALRELQGEQEEKQQSFADEKAALKEDMATKQRELDRVRLEKHVQKGQYEAQVNNLRSQKAREEKARLEGQQKLAQQDLLLRTTLDAAGLSDLYRKLSATSQTTGRAVDAAHADALGLRNKQYQKLLEDHKKLNMAHAKQRELGRHQAGQLHDLQAEVSCLNKRLQEQAAQRPAVEDTPSRGTCPKLCAPNLGSITGIPYDTPPDELMPMRLQPDLDAAAPSAKQRDAVKRPENPYRGAREGGGQPESLVDLDGCEGGEVDADSAAAFAQQLLADNARRSAQRGATISPAEHPDPSQRAVTDGIRLSTAAASINEPHVSAGSRQTRELQEAQTAGSSDSLSTSVADSLGGGSVDDLAEYVVGDSENDGDLAQPDTDEERQLLTSMATAKDNGPLSPPLHCSQRKHGSSHAAHGKENVLWQGSHAAKPMSGQRAEQQPRARGQQAQHSGSADALHSSGRPDDSAGQGQLASQPGRKQLQRLYDVGSEPAHGQASGASAQQDFDEDNEPRDSYLMECNDAEDAIRLTNLRYRTMRDDLRRQLLHYIDGGGSNAAVIDLSASEEEHAEGASLSGDQGQELGTHSSGNGHVPDSWPGAVSARRTQHDTVQPAGSTGSAQHPIDIWDSRPPRGSAPGRTKRSVSPETSQHRPCSQAGLPLSSRFASDASSAGFAAGVGSFLGGRAPGPGPGTYVRSGADGRGGTLKLLGPGAQPKVKRQAPLSFGGSIASKMASSNKKGKRHASQGMLPVTAYFR</sequence>
<dbReference type="Proteomes" id="UP001314263">
    <property type="component" value="Unassembled WGS sequence"/>
</dbReference>
<feature type="region of interest" description="Disordered" evidence="1">
    <location>
        <begin position="658"/>
        <end position="754"/>
    </location>
</feature>
<feature type="compositionally biased region" description="Polar residues" evidence="1">
    <location>
        <begin position="702"/>
        <end position="713"/>
    </location>
</feature>
<accession>A0AAV1HUS4</accession>
<feature type="region of interest" description="Disordered" evidence="1">
    <location>
        <begin position="821"/>
        <end position="849"/>
    </location>
</feature>
<evidence type="ECO:0000313" key="2">
    <source>
        <dbReference type="EMBL" id="CAK0750781.1"/>
    </source>
</evidence>
<feature type="compositionally biased region" description="Polar residues" evidence="1">
    <location>
        <begin position="671"/>
        <end position="683"/>
    </location>
</feature>
<feature type="region of interest" description="Disordered" evidence="1">
    <location>
        <begin position="377"/>
        <end position="608"/>
    </location>
</feature>
<feature type="region of interest" description="Disordered" evidence="1">
    <location>
        <begin position="105"/>
        <end position="137"/>
    </location>
</feature>
<feature type="compositionally biased region" description="Low complexity" evidence="1">
    <location>
        <begin position="432"/>
        <end position="446"/>
    </location>
</feature>
<organism evidence="2 3">
    <name type="scientific">Coccomyxa viridis</name>
    <dbReference type="NCBI Taxonomy" id="1274662"/>
    <lineage>
        <taxon>Eukaryota</taxon>
        <taxon>Viridiplantae</taxon>
        <taxon>Chlorophyta</taxon>
        <taxon>core chlorophytes</taxon>
        <taxon>Trebouxiophyceae</taxon>
        <taxon>Trebouxiophyceae incertae sedis</taxon>
        <taxon>Coccomyxaceae</taxon>
        <taxon>Coccomyxa</taxon>
    </lineage>
</organism>
<feature type="compositionally biased region" description="Basic and acidic residues" evidence="1">
    <location>
        <begin position="323"/>
        <end position="339"/>
    </location>
</feature>
<feature type="compositionally biased region" description="Polar residues" evidence="1">
    <location>
        <begin position="736"/>
        <end position="746"/>
    </location>
</feature>
<dbReference type="AlphaFoldDB" id="A0AAV1HUS4"/>
<feature type="region of interest" description="Disordered" evidence="1">
    <location>
        <begin position="31"/>
        <end position="57"/>
    </location>
</feature>
<feature type="compositionally biased region" description="Low complexity" evidence="1">
    <location>
        <begin position="589"/>
        <end position="598"/>
    </location>
</feature>
<proteinExistence type="predicted"/>
<gene>
    <name evidence="2" type="ORF">CVIRNUC_002017</name>
</gene>